<dbReference type="InterPro" id="IPR002110">
    <property type="entry name" value="Ankyrin_rpt"/>
</dbReference>
<evidence type="ECO:0008006" key="7">
    <source>
        <dbReference type="Google" id="ProtNLM"/>
    </source>
</evidence>
<dbReference type="Proteomes" id="UP001271007">
    <property type="component" value="Unassembled WGS sequence"/>
</dbReference>
<dbReference type="PROSITE" id="PS50297">
    <property type="entry name" value="ANK_REP_REGION"/>
    <property type="match status" value="1"/>
</dbReference>
<dbReference type="Pfam" id="PF24883">
    <property type="entry name" value="NPHP3_N"/>
    <property type="match status" value="1"/>
</dbReference>
<gene>
    <name evidence="5" type="ORF">LTR09_009609</name>
</gene>
<evidence type="ECO:0000256" key="1">
    <source>
        <dbReference type="ARBA" id="ARBA00022737"/>
    </source>
</evidence>
<keyword evidence="2" id="KW-0040">ANK repeat</keyword>
<accession>A0AAJ0D8V3</accession>
<feature type="domain" description="GPI inositol-deacylase winged helix" evidence="3">
    <location>
        <begin position="456"/>
        <end position="535"/>
    </location>
</feature>
<dbReference type="SUPFAM" id="SSF52540">
    <property type="entry name" value="P-loop containing nucleoside triphosphate hydrolases"/>
    <property type="match status" value="1"/>
</dbReference>
<proteinExistence type="predicted"/>
<dbReference type="InterPro" id="IPR027417">
    <property type="entry name" value="P-loop_NTPase"/>
</dbReference>
<keyword evidence="1" id="KW-0677">Repeat</keyword>
<evidence type="ECO:0000313" key="5">
    <source>
        <dbReference type="EMBL" id="KAK3049190.1"/>
    </source>
</evidence>
<name>A0AAJ0D8V3_9PEZI</name>
<comment type="caution">
    <text evidence="5">The sequence shown here is derived from an EMBL/GenBank/DDBJ whole genome shotgun (WGS) entry which is preliminary data.</text>
</comment>
<dbReference type="AlphaFoldDB" id="A0AAJ0D8V3"/>
<dbReference type="Pfam" id="PF12796">
    <property type="entry name" value="Ank_2"/>
    <property type="match status" value="1"/>
</dbReference>
<dbReference type="Gene3D" id="1.25.40.20">
    <property type="entry name" value="Ankyrin repeat-containing domain"/>
    <property type="match status" value="1"/>
</dbReference>
<dbReference type="PROSITE" id="PS50088">
    <property type="entry name" value="ANK_REPEAT"/>
    <property type="match status" value="1"/>
</dbReference>
<dbReference type="InterPro" id="IPR036770">
    <property type="entry name" value="Ankyrin_rpt-contain_sf"/>
</dbReference>
<dbReference type="Gene3D" id="3.40.50.300">
    <property type="entry name" value="P-loop containing nucleotide triphosphate hydrolases"/>
    <property type="match status" value="1"/>
</dbReference>
<keyword evidence="6" id="KW-1185">Reference proteome</keyword>
<sequence length="855" mass="96375">MADPLSATGVALQFATLIKQLYEYGKEVKSAQKDIVDLSSELTALEGVLADVETLHVTTSGSSHADLTKMLEAASTMADALSTKLRPRPKASHRVYQSLKWPFDRVEVEAVIAKIERLKSWFMLRLMTDDQAASRSIQADLQALKLTFQDDADERSRWQLSQSSQATCKLVAPFSPDNAHHNACKIWAGTESGAWFLDGAFALWLPGDTLSDRLMILSGKSGCGKTTILSQAIERARRYVTERAVTKIGYSYCMYNDDASQRLRNILGTWVVQVVKAKHLVERYKTHLAECKEVPTKELENCLATVTNPVVLFVDAINESSEMEELLDCIKRILARNQNIKCLATTTPLSKLMLSSTVIDVREDKVAKDIESYIDREIARHPILQAVPRASILDALLPSANGMFRWTACQVSALVLQRTPRLLQKALKDLPGSLDDTYANILVRVPEADRTFLYEALSWLCVSLRPLTLSELCEAVVLELEDTAIDDTCRLHPKHQLLDLCRGLVFWDEDTDIVTLAHSSVRDFLVGQSVRNIGARCASFAIDQDTAQLNIVRKSLTYLLLEDMRTWSEHALSTSQWIERYPLLDYACRNWSLHAVRCQRPLEEADLHLIDILLRTHRERGTFSAFTFWVRCVTVMNNIPDYFEDEHGICLLDDVLNTAEPLYYMASCSFEAYIKRMVRQGMINVSGTRMIWSLDQKCGLGSSTALHVACYRGSLETVKVLLEAGANPNFESEISGLSCLAAAKGRGREDDIVQLLLKHGATATERGRSWDRFSPGLWEPRRKSPSQYQYVDRNVLDITTPDTGPWIFDHDKRLNTICYNPTEHLHGPSTKSRDGRWHLCVQCRTASRAKKEFAM</sequence>
<dbReference type="SUPFAM" id="SSF48403">
    <property type="entry name" value="Ankyrin repeat"/>
    <property type="match status" value="1"/>
</dbReference>
<organism evidence="5 6">
    <name type="scientific">Extremus antarcticus</name>
    <dbReference type="NCBI Taxonomy" id="702011"/>
    <lineage>
        <taxon>Eukaryota</taxon>
        <taxon>Fungi</taxon>
        <taxon>Dikarya</taxon>
        <taxon>Ascomycota</taxon>
        <taxon>Pezizomycotina</taxon>
        <taxon>Dothideomycetes</taxon>
        <taxon>Dothideomycetidae</taxon>
        <taxon>Mycosphaerellales</taxon>
        <taxon>Extremaceae</taxon>
        <taxon>Extremus</taxon>
    </lineage>
</organism>
<evidence type="ECO:0000256" key="2">
    <source>
        <dbReference type="PROSITE-ProRule" id="PRU00023"/>
    </source>
</evidence>
<protein>
    <recommendedName>
        <fullName evidence="7">Ankyrin repeat protein</fullName>
    </recommendedName>
</protein>
<dbReference type="PANTHER" id="PTHR10039:SF16">
    <property type="entry name" value="GPI INOSITOL-DEACYLASE"/>
    <property type="match status" value="1"/>
</dbReference>
<dbReference type="Pfam" id="PF22939">
    <property type="entry name" value="WHD_GPIID"/>
    <property type="match status" value="1"/>
</dbReference>
<feature type="repeat" description="ANK" evidence="2">
    <location>
        <begin position="701"/>
        <end position="733"/>
    </location>
</feature>
<dbReference type="SMART" id="SM00248">
    <property type="entry name" value="ANK"/>
    <property type="match status" value="2"/>
</dbReference>
<dbReference type="PANTHER" id="PTHR10039">
    <property type="entry name" value="AMELOGENIN"/>
    <property type="match status" value="1"/>
</dbReference>
<evidence type="ECO:0000259" key="4">
    <source>
        <dbReference type="Pfam" id="PF24883"/>
    </source>
</evidence>
<dbReference type="InterPro" id="IPR054471">
    <property type="entry name" value="GPIID_WHD"/>
</dbReference>
<dbReference type="InterPro" id="IPR056884">
    <property type="entry name" value="NPHP3-like_N"/>
</dbReference>
<reference evidence="5" key="1">
    <citation type="submission" date="2023-04" db="EMBL/GenBank/DDBJ databases">
        <title>Black Yeasts Isolated from many extreme environments.</title>
        <authorList>
            <person name="Coleine C."/>
            <person name="Stajich J.E."/>
            <person name="Selbmann L."/>
        </authorList>
    </citation>
    <scope>NUCLEOTIDE SEQUENCE</scope>
    <source>
        <strain evidence="5">CCFEE 5312</strain>
    </source>
</reference>
<evidence type="ECO:0000313" key="6">
    <source>
        <dbReference type="Proteomes" id="UP001271007"/>
    </source>
</evidence>
<dbReference type="EMBL" id="JAWDJX010000042">
    <property type="protein sequence ID" value="KAK3049190.1"/>
    <property type="molecule type" value="Genomic_DNA"/>
</dbReference>
<feature type="domain" description="Nephrocystin 3-like N-terminal" evidence="4">
    <location>
        <begin position="192"/>
        <end position="345"/>
    </location>
</feature>
<evidence type="ECO:0000259" key="3">
    <source>
        <dbReference type="Pfam" id="PF22939"/>
    </source>
</evidence>